<sequence>MGLFDDLIKGAEDLFGKGQCALGFHKGEWKYVYPDQCDQVIHCERCGEKKRLKHQSYTRWQDDPDYQCWEFRTCTRCVDKEERSNHNYSKERAKNEWECYTFIQTCSKCGKEKDKRYSSPKHSWGSWKVNPNVQNEMFRVCNRCNAKEFSKIKD</sequence>
<dbReference type="AlphaFoldDB" id="A0A2D0N873"/>
<name>A0A2D0N873_FLAN2</name>
<proteinExistence type="predicted"/>
<comment type="caution">
    <text evidence="1">The sequence shown here is derived from an EMBL/GenBank/DDBJ whole genome shotgun (WGS) entry which is preliminary data.</text>
</comment>
<dbReference type="EMBL" id="PDUD01000025">
    <property type="protein sequence ID" value="PHN04596.1"/>
    <property type="molecule type" value="Genomic_DNA"/>
</dbReference>
<dbReference type="Proteomes" id="UP000223913">
    <property type="component" value="Unassembled WGS sequence"/>
</dbReference>
<evidence type="ECO:0000313" key="2">
    <source>
        <dbReference type="Proteomes" id="UP000223913"/>
    </source>
</evidence>
<keyword evidence="2" id="KW-1185">Reference proteome</keyword>
<evidence type="ECO:0000313" key="1">
    <source>
        <dbReference type="EMBL" id="PHN04596.1"/>
    </source>
</evidence>
<accession>A0A2D0N873</accession>
<gene>
    <name evidence="1" type="ORF">CRP01_21565</name>
</gene>
<organism evidence="1 2">
    <name type="scientific">Flavilitoribacter nigricans (strain ATCC 23147 / DSM 23189 / NBRC 102662 / NCIMB 1420 / SS-2)</name>
    <name type="common">Lewinella nigricans</name>
    <dbReference type="NCBI Taxonomy" id="1122177"/>
    <lineage>
        <taxon>Bacteria</taxon>
        <taxon>Pseudomonadati</taxon>
        <taxon>Bacteroidota</taxon>
        <taxon>Saprospiria</taxon>
        <taxon>Saprospirales</taxon>
        <taxon>Lewinellaceae</taxon>
        <taxon>Flavilitoribacter</taxon>
    </lineage>
</organism>
<reference evidence="1 2" key="1">
    <citation type="submission" date="2017-10" db="EMBL/GenBank/DDBJ databases">
        <title>The draft genome sequence of Lewinella nigricans NBRC 102662.</title>
        <authorList>
            <person name="Wang K."/>
        </authorList>
    </citation>
    <scope>NUCLEOTIDE SEQUENCE [LARGE SCALE GENOMIC DNA]</scope>
    <source>
        <strain evidence="1 2">NBRC 102662</strain>
    </source>
</reference>
<protein>
    <submittedName>
        <fullName evidence="1">Uncharacterized protein</fullName>
    </submittedName>
</protein>